<dbReference type="AlphaFoldDB" id="A0A0F6SRD9"/>
<sequence length="71" mass="7791">MSWLLVERPHIEDDGLGNISNIEDAVECSALSFDGGSLICFEDEAMTRVKAAFSPGGWLRARWDTNGEVCT</sequence>
<proteinExistence type="predicted"/>
<dbReference type="HOGENOM" id="CLU_2786785_0_0_11"/>
<dbReference type="PATRIC" id="fig|92706.3.peg.2008"/>
<keyword evidence="2" id="KW-1185">Reference proteome</keyword>
<dbReference type="Proteomes" id="UP000034037">
    <property type="component" value="Chromosome"/>
</dbReference>
<dbReference type="EMBL" id="CP011309">
    <property type="protein sequence ID" value="AKF27789.1"/>
    <property type="molecule type" value="Genomic_DNA"/>
</dbReference>
<protein>
    <submittedName>
        <fullName evidence="1">Uncharacterized protein</fullName>
    </submittedName>
</protein>
<evidence type="ECO:0000313" key="2">
    <source>
        <dbReference type="Proteomes" id="UP000034037"/>
    </source>
</evidence>
<gene>
    <name evidence="1" type="ORF">YH66_09610</name>
</gene>
<dbReference type="RefSeq" id="WP_003861802.1">
    <property type="nucleotide sequence ID" value="NZ_CP011309.1"/>
</dbReference>
<organism evidence="1 2">
    <name type="scientific">[Brevibacterium] flavum</name>
    <dbReference type="NCBI Taxonomy" id="92706"/>
    <lineage>
        <taxon>Bacteria</taxon>
        <taxon>Bacillati</taxon>
        <taxon>Actinomycetota</taxon>
        <taxon>Actinomycetes</taxon>
        <taxon>Mycobacteriales</taxon>
        <taxon>Corynebacteriaceae</taxon>
        <taxon>Corynebacterium</taxon>
    </lineage>
</organism>
<evidence type="ECO:0000313" key="1">
    <source>
        <dbReference type="EMBL" id="AKF27789.1"/>
    </source>
</evidence>
<accession>A0A0F6SRD9</accession>
<name>A0A0F6SRD9_9CORY</name>
<reference evidence="1 2" key="1">
    <citation type="submission" date="2015-04" db="EMBL/GenBank/DDBJ databases">
        <title>Complete Genome Sequence of Brevibacterium flavum ATCC 15168.</title>
        <authorList>
            <person name="Ahn J."/>
            <person name="Park G."/>
            <person name="Jeon W."/>
            <person name="Jang Y."/>
            <person name="Jang M."/>
            <person name="Lee H."/>
            <person name="Lee H."/>
        </authorList>
    </citation>
    <scope>NUCLEOTIDE SEQUENCE [LARGE SCALE GENOMIC DNA]</scope>
    <source>
        <strain evidence="1 2">ATCC 15168</strain>
    </source>
</reference>